<comment type="caution">
    <text evidence="4">The sequence shown here is derived from an EMBL/GenBank/DDBJ whole genome shotgun (WGS) entry which is preliminary data.</text>
</comment>
<protein>
    <submittedName>
        <fullName evidence="4">Aldehyde dehydrogenase family protein</fullName>
    </submittedName>
</protein>
<evidence type="ECO:0000313" key="5">
    <source>
        <dbReference type="Proteomes" id="UP001108029"/>
    </source>
</evidence>
<dbReference type="GO" id="GO:0003842">
    <property type="term" value="F:L-glutamate gamma-semialdehyde dehydrogenase activity"/>
    <property type="evidence" value="ECO:0007669"/>
    <property type="project" value="TreeGrafter"/>
</dbReference>
<dbReference type="Proteomes" id="UP001108029">
    <property type="component" value="Unassembled WGS sequence"/>
</dbReference>
<dbReference type="SUPFAM" id="SSF53720">
    <property type="entry name" value="ALDH-like"/>
    <property type="match status" value="1"/>
</dbReference>
<keyword evidence="2" id="KW-0520">NAD</keyword>
<feature type="domain" description="Aldehyde dehydrogenase" evidence="3">
    <location>
        <begin position="93"/>
        <end position="488"/>
    </location>
</feature>
<evidence type="ECO:0000256" key="2">
    <source>
        <dbReference type="ARBA" id="ARBA00023027"/>
    </source>
</evidence>
<dbReference type="EMBL" id="JAJSBI010000002">
    <property type="protein sequence ID" value="MCD9873334.1"/>
    <property type="molecule type" value="Genomic_DNA"/>
</dbReference>
<dbReference type="Gene3D" id="3.40.605.10">
    <property type="entry name" value="Aldehyde Dehydrogenase, Chain A, domain 1"/>
    <property type="match status" value="1"/>
</dbReference>
<keyword evidence="1" id="KW-0560">Oxidoreductase</keyword>
<proteinExistence type="predicted"/>
<evidence type="ECO:0000259" key="3">
    <source>
        <dbReference type="Pfam" id="PF00171"/>
    </source>
</evidence>
<dbReference type="GO" id="GO:0009898">
    <property type="term" value="C:cytoplasmic side of plasma membrane"/>
    <property type="evidence" value="ECO:0007669"/>
    <property type="project" value="TreeGrafter"/>
</dbReference>
<dbReference type="InterPro" id="IPR050485">
    <property type="entry name" value="Proline_metab_enzyme"/>
</dbReference>
<dbReference type="InterPro" id="IPR016161">
    <property type="entry name" value="Ald_DH/histidinol_DH"/>
</dbReference>
<organism evidence="4 5">
    <name type="scientific">Streptomyces guryensis</name>
    <dbReference type="NCBI Taxonomy" id="2886947"/>
    <lineage>
        <taxon>Bacteria</taxon>
        <taxon>Bacillati</taxon>
        <taxon>Actinomycetota</taxon>
        <taxon>Actinomycetes</taxon>
        <taxon>Kitasatosporales</taxon>
        <taxon>Streptomycetaceae</taxon>
        <taxon>Streptomyces</taxon>
    </lineage>
</organism>
<dbReference type="RefSeq" id="WP_232647300.1">
    <property type="nucleotide sequence ID" value="NZ_JAJSBI010000002.1"/>
</dbReference>
<evidence type="ECO:0000313" key="4">
    <source>
        <dbReference type="EMBL" id="MCD9873334.1"/>
    </source>
</evidence>
<name>A0A9Q3VKP8_9ACTN</name>
<dbReference type="InterPro" id="IPR016162">
    <property type="entry name" value="Ald_DH_N"/>
</dbReference>
<dbReference type="InterPro" id="IPR015590">
    <property type="entry name" value="Aldehyde_DH_dom"/>
</dbReference>
<dbReference type="AlphaFoldDB" id="A0A9Q3VKP8"/>
<dbReference type="Pfam" id="PF00171">
    <property type="entry name" value="Aldedh"/>
    <property type="match status" value="1"/>
</dbReference>
<reference evidence="4" key="1">
    <citation type="submission" date="2021-12" db="EMBL/GenBank/DDBJ databases">
        <authorList>
            <person name="Lee J.-H."/>
            <person name="Kim S.-B."/>
        </authorList>
    </citation>
    <scope>NUCLEOTIDE SEQUENCE</scope>
    <source>
        <strain evidence="4">NR30</strain>
    </source>
</reference>
<gene>
    <name evidence="4" type="ORF">LJ657_06560</name>
</gene>
<sequence length="565" mass="60155">MRPGPYERHRELLQSVVRAIAAGECRRPFTEATGQDAADAGMRSTRTAGKVFRSLLGRPFDLGQPGGLGLVRPEASPYGVGPAVAYPRCDPTALVAAAERAAAGWRAAGPYERAGLAVEILRRLNTRSHELALAAHHTTGQSLRTAFRAAGPHAQDRALEAVARAFAESERLPADLHWESAERGGLPRALRGTCVLVPRGVSLLVGCPDFPLWNGYPGLFASLVTGNPVVVAPHPRSVLPLAITVRVARQVLAQAGHSPDLVTLAVAEPERHVQRQLATHPAVRIVDFTGSARFADWLEQHARQAAVFADRIGLNTMVVDSTDDYRGLVRALALSSCRCNGTVRTTPQNVLVPERGLRTDEGHKTLRDLGADLGDAVDRLLGHPARAARVLGAVTTDEVRGALTEAARYGPVLHASGPVTHPDHPDADLRSPLLVRLRASDERVYTREWPGPVTFLVGTDSTSHSLALLRRTVARHGALYASVHSTDPLVLAAAGTAALDAGVHLVENLDDLPADPSSALAELPGGGAHFVTGRFRVVRSRRHAPPTSAVPAPDRLETGVALIDV</sequence>
<accession>A0A9Q3VKP8</accession>
<dbReference type="PANTHER" id="PTHR42862">
    <property type="entry name" value="DELTA-1-PYRROLINE-5-CARBOXYLATE DEHYDROGENASE 1, ISOFORM A-RELATED"/>
    <property type="match status" value="1"/>
</dbReference>
<dbReference type="InterPro" id="IPR016163">
    <property type="entry name" value="Ald_DH_C"/>
</dbReference>
<evidence type="ECO:0000256" key="1">
    <source>
        <dbReference type="ARBA" id="ARBA00023002"/>
    </source>
</evidence>
<dbReference type="Gene3D" id="3.40.309.10">
    <property type="entry name" value="Aldehyde Dehydrogenase, Chain A, domain 2"/>
    <property type="match status" value="1"/>
</dbReference>
<dbReference type="PANTHER" id="PTHR42862:SF1">
    <property type="entry name" value="DELTA-1-PYRROLINE-5-CARBOXYLATE DEHYDROGENASE 2, ISOFORM A-RELATED"/>
    <property type="match status" value="1"/>
</dbReference>
<keyword evidence="5" id="KW-1185">Reference proteome</keyword>
<dbReference type="GO" id="GO:0010133">
    <property type="term" value="P:L-proline catabolic process to L-glutamate"/>
    <property type="evidence" value="ECO:0007669"/>
    <property type="project" value="TreeGrafter"/>
</dbReference>